<dbReference type="GO" id="GO:0004834">
    <property type="term" value="F:tryptophan synthase activity"/>
    <property type="evidence" value="ECO:0007669"/>
    <property type="project" value="UniProtKB-UniRule"/>
</dbReference>
<dbReference type="PROSITE" id="PS00167">
    <property type="entry name" value="TRP_SYNTHASE_ALPHA"/>
    <property type="match status" value="1"/>
</dbReference>
<dbReference type="AlphaFoldDB" id="A0A1I0GTN3"/>
<dbReference type="GO" id="GO:0005829">
    <property type="term" value="C:cytosol"/>
    <property type="evidence" value="ECO:0007669"/>
    <property type="project" value="TreeGrafter"/>
</dbReference>
<dbReference type="GeneID" id="93280546"/>
<evidence type="ECO:0000256" key="10">
    <source>
        <dbReference type="RuleBase" id="RU003662"/>
    </source>
</evidence>
<dbReference type="InterPro" id="IPR013785">
    <property type="entry name" value="Aldolase_TIM"/>
</dbReference>
<dbReference type="PANTHER" id="PTHR43406">
    <property type="entry name" value="TRYPTOPHAN SYNTHASE, ALPHA CHAIN"/>
    <property type="match status" value="1"/>
</dbReference>
<evidence type="ECO:0000256" key="9">
    <source>
        <dbReference type="HAMAP-Rule" id="MF_00131"/>
    </source>
</evidence>
<evidence type="ECO:0000256" key="3">
    <source>
        <dbReference type="ARBA" id="ARBA00011270"/>
    </source>
</evidence>
<comment type="subunit">
    <text evidence="3 9">Tetramer of two alpha and two beta chains.</text>
</comment>
<comment type="similarity">
    <text evidence="9 10">Belongs to the TrpA family.</text>
</comment>
<dbReference type="EC" id="4.2.1.20" evidence="9"/>
<dbReference type="InterPro" id="IPR011060">
    <property type="entry name" value="RibuloseP-bd_barrel"/>
</dbReference>
<sequence>MNRVQEVFQNKAFIPFVTAGDPNLDVTERLIVAMAEAGADLIEIGIPFSDPVAEGIVIQEADQRALAAGTTTDKIFDMVKRVRTKTDVPLAFMTYINPVFVYGADRFMEHAVEAGVDALIVPDMPFEEREELLPACKAHGMTLIYLAAPTSSQRVKAIARETEGFVYCVSSLGVTGVRSEITTDVGAMVKMVKEANNVPCAVGFGISTPDQARRMAAAADGVIVGSAIVKLVAKYGEDCVEPISRYVREMKAAVIEAE</sequence>
<dbReference type="UniPathway" id="UPA00035">
    <property type="reaction ID" value="UER00044"/>
</dbReference>
<evidence type="ECO:0000256" key="8">
    <source>
        <dbReference type="ARBA" id="ARBA00049047"/>
    </source>
</evidence>
<keyword evidence="5 9" id="KW-0822">Tryptophan biosynthesis</keyword>
<evidence type="ECO:0000313" key="11">
    <source>
        <dbReference type="EMBL" id="SET74453.1"/>
    </source>
</evidence>
<dbReference type="RefSeq" id="WP_092364549.1">
    <property type="nucleotide sequence ID" value="NZ_DAINWJ010000093.1"/>
</dbReference>
<keyword evidence="7 9" id="KW-0456">Lyase</keyword>
<keyword evidence="4 9" id="KW-0028">Amino-acid biosynthesis</keyword>
<dbReference type="HAMAP" id="MF_00131">
    <property type="entry name" value="Trp_synth_alpha"/>
    <property type="match status" value="1"/>
</dbReference>
<comment type="catalytic activity">
    <reaction evidence="8 9">
        <text>(1S,2R)-1-C-(indol-3-yl)glycerol 3-phosphate + L-serine = D-glyceraldehyde 3-phosphate + L-tryptophan + H2O</text>
        <dbReference type="Rhea" id="RHEA:10532"/>
        <dbReference type="ChEBI" id="CHEBI:15377"/>
        <dbReference type="ChEBI" id="CHEBI:33384"/>
        <dbReference type="ChEBI" id="CHEBI:57912"/>
        <dbReference type="ChEBI" id="CHEBI:58866"/>
        <dbReference type="ChEBI" id="CHEBI:59776"/>
        <dbReference type="EC" id="4.2.1.20"/>
    </reaction>
</comment>
<feature type="active site" description="Proton acceptor" evidence="9">
    <location>
        <position position="54"/>
    </location>
</feature>
<feature type="active site" description="Proton acceptor" evidence="9">
    <location>
        <position position="43"/>
    </location>
</feature>
<reference evidence="12" key="1">
    <citation type="submission" date="2016-10" db="EMBL/GenBank/DDBJ databases">
        <authorList>
            <person name="Varghese N."/>
            <person name="Submissions S."/>
        </authorList>
    </citation>
    <scope>NUCLEOTIDE SEQUENCE [LARGE SCALE GENOMIC DNA]</scope>
    <source>
        <strain evidence="12">NLAE-zl-G277</strain>
    </source>
</reference>
<keyword evidence="12" id="KW-1185">Reference proteome</keyword>
<dbReference type="FunFam" id="3.20.20.70:FF:000037">
    <property type="entry name" value="Tryptophan synthase alpha chain"/>
    <property type="match status" value="1"/>
</dbReference>
<dbReference type="NCBIfam" id="TIGR00262">
    <property type="entry name" value="trpA"/>
    <property type="match status" value="1"/>
</dbReference>
<name>A0A1I0GTN3_9FIRM</name>
<evidence type="ECO:0000256" key="5">
    <source>
        <dbReference type="ARBA" id="ARBA00022822"/>
    </source>
</evidence>
<dbReference type="Pfam" id="PF00290">
    <property type="entry name" value="Trp_syntA"/>
    <property type="match status" value="1"/>
</dbReference>
<dbReference type="EMBL" id="FOIM01000013">
    <property type="protein sequence ID" value="SET74453.1"/>
    <property type="molecule type" value="Genomic_DNA"/>
</dbReference>
<evidence type="ECO:0000256" key="7">
    <source>
        <dbReference type="ARBA" id="ARBA00023239"/>
    </source>
</evidence>
<dbReference type="InterPro" id="IPR018204">
    <property type="entry name" value="Trp_synthase_alpha_AS"/>
</dbReference>
<dbReference type="PANTHER" id="PTHR43406:SF1">
    <property type="entry name" value="TRYPTOPHAN SYNTHASE ALPHA CHAIN, CHLOROPLASTIC"/>
    <property type="match status" value="1"/>
</dbReference>
<proteinExistence type="inferred from homology"/>
<evidence type="ECO:0000256" key="1">
    <source>
        <dbReference type="ARBA" id="ARBA00003365"/>
    </source>
</evidence>
<comment type="pathway">
    <text evidence="2 9">Amino-acid biosynthesis; L-tryptophan biosynthesis; L-tryptophan from chorismate: step 5/5.</text>
</comment>
<evidence type="ECO:0000256" key="2">
    <source>
        <dbReference type="ARBA" id="ARBA00004733"/>
    </source>
</evidence>
<evidence type="ECO:0000313" key="12">
    <source>
        <dbReference type="Proteomes" id="UP000198508"/>
    </source>
</evidence>
<evidence type="ECO:0000256" key="6">
    <source>
        <dbReference type="ARBA" id="ARBA00023141"/>
    </source>
</evidence>
<accession>A0A1I0GTN3</accession>
<dbReference type="Gene3D" id="3.20.20.70">
    <property type="entry name" value="Aldolase class I"/>
    <property type="match status" value="1"/>
</dbReference>
<gene>
    <name evidence="9" type="primary">trpA</name>
    <name evidence="11" type="ORF">SAMN05216313_11321</name>
</gene>
<dbReference type="Proteomes" id="UP000198508">
    <property type="component" value="Unassembled WGS sequence"/>
</dbReference>
<comment type="function">
    <text evidence="1 9">The alpha subunit is responsible for the aldol cleavage of indoleglycerol phosphate to indole and glyceraldehyde 3-phosphate.</text>
</comment>
<organism evidence="11 12">
    <name type="scientific">Enterocloster lavalensis</name>
    <dbReference type="NCBI Taxonomy" id="460384"/>
    <lineage>
        <taxon>Bacteria</taxon>
        <taxon>Bacillati</taxon>
        <taxon>Bacillota</taxon>
        <taxon>Clostridia</taxon>
        <taxon>Lachnospirales</taxon>
        <taxon>Lachnospiraceae</taxon>
        <taxon>Enterocloster</taxon>
    </lineage>
</organism>
<dbReference type="InterPro" id="IPR002028">
    <property type="entry name" value="Trp_synthase_suA"/>
</dbReference>
<protein>
    <recommendedName>
        <fullName evidence="9">Tryptophan synthase alpha chain</fullName>
        <ecNumber evidence="9">4.2.1.20</ecNumber>
    </recommendedName>
</protein>
<dbReference type="STRING" id="460384.SAMN05216313_11321"/>
<dbReference type="SUPFAM" id="SSF51366">
    <property type="entry name" value="Ribulose-phoshate binding barrel"/>
    <property type="match status" value="1"/>
</dbReference>
<dbReference type="CDD" id="cd04724">
    <property type="entry name" value="Tryptophan_synthase_alpha"/>
    <property type="match status" value="1"/>
</dbReference>
<keyword evidence="6 9" id="KW-0057">Aromatic amino acid biosynthesis</keyword>
<evidence type="ECO:0000256" key="4">
    <source>
        <dbReference type="ARBA" id="ARBA00022605"/>
    </source>
</evidence>